<organism evidence="2 3">
    <name type="scientific">Rhizomicrobium electricum</name>
    <dbReference type="NCBI Taxonomy" id="480070"/>
    <lineage>
        <taxon>Bacteria</taxon>
        <taxon>Pseudomonadati</taxon>
        <taxon>Pseudomonadota</taxon>
        <taxon>Alphaproteobacteria</taxon>
        <taxon>Micropepsales</taxon>
        <taxon>Micropepsaceae</taxon>
        <taxon>Rhizomicrobium</taxon>
    </lineage>
</organism>
<protein>
    <recommendedName>
        <fullName evidence="4">Tetratricopeptide repeat protein</fullName>
    </recommendedName>
</protein>
<proteinExistence type="predicted"/>
<dbReference type="SUPFAM" id="SSF48452">
    <property type="entry name" value="TPR-like"/>
    <property type="match status" value="1"/>
</dbReference>
<feature type="chain" id="PRO_5045434646" description="Tetratricopeptide repeat protein" evidence="1">
    <location>
        <begin position="21"/>
        <end position="289"/>
    </location>
</feature>
<dbReference type="Proteomes" id="UP001499951">
    <property type="component" value="Unassembled WGS sequence"/>
</dbReference>
<keyword evidence="3" id="KW-1185">Reference proteome</keyword>
<keyword evidence="1" id="KW-0732">Signal</keyword>
<feature type="signal peptide" evidence="1">
    <location>
        <begin position="1"/>
        <end position="20"/>
    </location>
</feature>
<evidence type="ECO:0008006" key="4">
    <source>
        <dbReference type="Google" id="ProtNLM"/>
    </source>
</evidence>
<gene>
    <name evidence="2" type="ORF">GCM10008942_18920</name>
</gene>
<reference evidence="2 3" key="1">
    <citation type="journal article" date="2019" name="Int. J. Syst. Evol. Microbiol.">
        <title>The Global Catalogue of Microorganisms (GCM) 10K type strain sequencing project: providing services to taxonomists for standard genome sequencing and annotation.</title>
        <authorList>
            <consortium name="The Broad Institute Genomics Platform"/>
            <consortium name="The Broad Institute Genome Sequencing Center for Infectious Disease"/>
            <person name="Wu L."/>
            <person name="Ma J."/>
        </authorList>
    </citation>
    <scope>NUCLEOTIDE SEQUENCE [LARGE SCALE GENOMIC DNA]</scope>
    <source>
        <strain evidence="2 3">JCM 15089</strain>
    </source>
</reference>
<dbReference type="EMBL" id="BAAADD010000004">
    <property type="protein sequence ID" value="GAA0570321.1"/>
    <property type="molecule type" value="Genomic_DNA"/>
</dbReference>
<dbReference type="RefSeq" id="WP_166929393.1">
    <property type="nucleotide sequence ID" value="NZ_BAAADD010000004.1"/>
</dbReference>
<comment type="caution">
    <text evidence="2">The sequence shown here is derived from an EMBL/GenBank/DDBJ whole genome shotgun (WGS) entry which is preliminary data.</text>
</comment>
<evidence type="ECO:0000313" key="3">
    <source>
        <dbReference type="Proteomes" id="UP001499951"/>
    </source>
</evidence>
<dbReference type="Gene3D" id="1.25.40.10">
    <property type="entry name" value="Tetratricopeptide repeat domain"/>
    <property type="match status" value="1"/>
</dbReference>
<sequence>MKRGVMAAVTFALCAGGAGATSYDDFAQAVTANIRDDPDGAIKGFTAALAAGDLVPAYVVAAHQGRAAAYREKSRCSDALTDLNASVAVRPLDRSGYYLRADIKLCLKDFAGAQQDFEAGNGPILSHDRAFAFARMQWQYGDFRGARSVLDKAVDAMVADKDRTPHARYLVLWYAITADRIGSLDRTKLETLVDFLDSSDWPRPLLDFYLGKRKVEEVVAKAARGDSDAIPGQKCEADFYLAEWQVARGDAAAAKPLIGSALSGCPAGFIELYGAKAEAERLGMKEGAK</sequence>
<dbReference type="InterPro" id="IPR011990">
    <property type="entry name" value="TPR-like_helical_dom_sf"/>
</dbReference>
<name>A0ABN1ENN5_9PROT</name>
<accession>A0ABN1ENN5</accession>
<evidence type="ECO:0000256" key="1">
    <source>
        <dbReference type="SAM" id="SignalP"/>
    </source>
</evidence>
<evidence type="ECO:0000313" key="2">
    <source>
        <dbReference type="EMBL" id="GAA0570321.1"/>
    </source>
</evidence>